<feature type="transmembrane region" description="Helical" evidence="1">
    <location>
        <begin position="35"/>
        <end position="58"/>
    </location>
</feature>
<reference evidence="2 3" key="1">
    <citation type="journal article" date="2019" name="Nat. Med.">
        <title>A library of human gut bacterial isolates paired with longitudinal multiomics data enables mechanistic microbiome research.</title>
        <authorList>
            <person name="Poyet M."/>
            <person name="Groussin M."/>
            <person name="Gibbons S.M."/>
            <person name="Avila-Pacheco J."/>
            <person name="Jiang X."/>
            <person name="Kearney S.M."/>
            <person name="Perrotta A.R."/>
            <person name="Berdy B."/>
            <person name="Zhao S."/>
            <person name="Lieberman T.D."/>
            <person name="Swanson P.K."/>
            <person name="Smith M."/>
            <person name="Roesemann S."/>
            <person name="Alexander J.E."/>
            <person name="Rich S.A."/>
            <person name="Livny J."/>
            <person name="Vlamakis H."/>
            <person name="Clish C."/>
            <person name="Bullock K."/>
            <person name="Deik A."/>
            <person name="Scott J."/>
            <person name="Pierce K.A."/>
            <person name="Xavier R.J."/>
            <person name="Alm E.J."/>
        </authorList>
    </citation>
    <scope>NUCLEOTIDE SEQUENCE [LARGE SCALE GENOMIC DNA]</scope>
    <source>
        <strain evidence="2 3">BIOML-B9</strain>
    </source>
</reference>
<evidence type="ECO:0000256" key="1">
    <source>
        <dbReference type="SAM" id="Phobius"/>
    </source>
</evidence>
<sequence length="100" mass="10778">MARRRVLTLLLTSLAPIPFATVPNRETGHMGQNYFRSLFAVGFQGLLILVCVAIYAVLIQSIAADGDPIGAIWGCVGYTVLLCFTLFKTGSLAKSIFGCH</sequence>
<dbReference type="AlphaFoldDB" id="A0A6A8KLD2"/>
<name>A0A6A8KLD2_9FIRM</name>
<dbReference type="Proteomes" id="UP000477010">
    <property type="component" value="Unassembled WGS sequence"/>
</dbReference>
<protein>
    <submittedName>
        <fullName evidence="2">Uncharacterized protein</fullName>
    </submittedName>
</protein>
<gene>
    <name evidence="2" type="ORF">GKD85_10750</name>
</gene>
<comment type="caution">
    <text evidence="2">The sequence shown here is derived from an EMBL/GenBank/DDBJ whole genome shotgun (WGS) entry which is preliminary data.</text>
</comment>
<feature type="transmembrane region" description="Helical" evidence="1">
    <location>
        <begin position="70"/>
        <end position="87"/>
    </location>
</feature>
<organism evidence="2 3">
    <name type="scientific">Faecalibacterium prausnitzii</name>
    <dbReference type="NCBI Taxonomy" id="853"/>
    <lineage>
        <taxon>Bacteria</taxon>
        <taxon>Bacillati</taxon>
        <taxon>Bacillota</taxon>
        <taxon>Clostridia</taxon>
        <taxon>Eubacteriales</taxon>
        <taxon>Oscillospiraceae</taxon>
        <taxon>Faecalibacterium</taxon>
    </lineage>
</organism>
<keyword evidence="1" id="KW-0812">Transmembrane</keyword>
<keyword evidence="1" id="KW-1133">Transmembrane helix</keyword>
<evidence type="ECO:0000313" key="2">
    <source>
        <dbReference type="EMBL" id="MSC81282.1"/>
    </source>
</evidence>
<proteinExistence type="predicted"/>
<evidence type="ECO:0000313" key="3">
    <source>
        <dbReference type="Proteomes" id="UP000477010"/>
    </source>
</evidence>
<keyword evidence="1" id="KW-0472">Membrane</keyword>
<accession>A0A6A8KLD2</accession>
<dbReference type="EMBL" id="WKQE01000016">
    <property type="protein sequence ID" value="MSC81282.1"/>
    <property type="molecule type" value="Genomic_DNA"/>
</dbReference>